<reference evidence="2" key="1">
    <citation type="submission" date="2012-12" db="EMBL/GenBank/DDBJ databases">
        <title>Identification and characterization of a phenylalanine ammonia-lyase gene family in Isatis indigotica Fort.</title>
        <authorList>
            <person name="Liu Q."/>
            <person name="Chen J."/>
            <person name="Zhou X."/>
            <person name="Di P."/>
            <person name="Xiao Y."/>
            <person name="Xuan H."/>
            <person name="Zhang L."/>
            <person name="Chen W."/>
        </authorList>
    </citation>
    <scope>NUCLEOTIDE SEQUENCE</scope>
    <source>
        <tissue evidence="2">Salivary gland</tissue>
    </source>
</reference>
<feature type="chain" id="PRO_5005517315" evidence="1">
    <location>
        <begin position="22"/>
        <end position="128"/>
    </location>
</feature>
<dbReference type="Gene3D" id="2.10.80.10">
    <property type="entry name" value="Lipase, subunit A"/>
    <property type="match status" value="1"/>
</dbReference>
<dbReference type="PANTHER" id="PTHR10041">
    <property type="entry name" value="COLIPASE"/>
    <property type="match status" value="1"/>
</dbReference>
<dbReference type="GO" id="GO:0007586">
    <property type="term" value="P:digestion"/>
    <property type="evidence" value="ECO:0007669"/>
    <property type="project" value="InterPro"/>
</dbReference>
<dbReference type="AlphaFoldDB" id="A0A0K8RBR8"/>
<evidence type="ECO:0000256" key="1">
    <source>
        <dbReference type="SAM" id="SignalP"/>
    </source>
</evidence>
<dbReference type="GO" id="GO:0008047">
    <property type="term" value="F:enzyme activator activity"/>
    <property type="evidence" value="ECO:0007669"/>
    <property type="project" value="InterPro"/>
</dbReference>
<keyword evidence="1" id="KW-0732">Signal</keyword>
<protein>
    <submittedName>
        <fullName evidence="2">Putative ixodegrin protein</fullName>
    </submittedName>
</protein>
<dbReference type="InterPro" id="IPR001981">
    <property type="entry name" value="Colipase"/>
</dbReference>
<proteinExistence type="evidence at transcript level"/>
<accession>A0A0K8RBR8</accession>
<name>A0A0K8RBR8_IXORI</name>
<feature type="signal peptide" evidence="1">
    <location>
        <begin position="1"/>
        <end position="21"/>
    </location>
</feature>
<dbReference type="EMBL" id="GADI01005515">
    <property type="protein sequence ID" value="JAA68293.1"/>
    <property type="molecule type" value="mRNA"/>
</dbReference>
<dbReference type="GO" id="GO:0016042">
    <property type="term" value="P:lipid catabolic process"/>
    <property type="evidence" value="ECO:0007669"/>
    <property type="project" value="InterPro"/>
</dbReference>
<evidence type="ECO:0000313" key="2">
    <source>
        <dbReference type="EMBL" id="JAA68293.1"/>
    </source>
</evidence>
<dbReference type="PANTHER" id="PTHR10041:SF5">
    <property type="entry name" value="LEUCINE-RICH COLIPASE-LIKE PROTEIN 1"/>
    <property type="match status" value="1"/>
</dbReference>
<dbReference type="GO" id="GO:0005576">
    <property type="term" value="C:extracellular region"/>
    <property type="evidence" value="ECO:0007669"/>
    <property type="project" value="InterPro"/>
</dbReference>
<sequence length="128" mass="13903">MKTLCAAFVFAVVVAEMLVDCDSPVEQRPVLPPGAVTKPPGKVGDPCSTGFDCRNGTCCRKTKDGQTCRRFRYAGERCSNSAIKGGVYDLRCPCFPGLECSGQPVPRCHEVPQPSVYPSYTEDLEHTL</sequence>
<organism evidence="2">
    <name type="scientific">Ixodes ricinus</name>
    <name type="common">Common tick</name>
    <name type="synonym">Acarus ricinus</name>
    <dbReference type="NCBI Taxonomy" id="34613"/>
    <lineage>
        <taxon>Eukaryota</taxon>
        <taxon>Metazoa</taxon>
        <taxon>Ecdysozoa</taxon>
        <taxon>Arthropoda</taxon>
        <taxon>Chelicerata</taxon>
        <taxon>Arachnida</taxon>
        <taxon>Acari</taxon>
        <taxon>Parasitiformes</taxon>
        <taxon>Ixodida</taxon>
        <taxon>Ixodoidea</taxon>
        <taxon>Ixodidae</taxon>
        <taxon>Ixodinae</taxon>
        <taxon>Ixodes</taxon>
    </lineage>
</organism>